<dbReference type="InterPro" id="IPR011604">
    <property type="entry name" value="PDDEXK-like_dom_sf"/>
</dbReference>
<keyword evidence="2" id="KW-1185">Reference proteome</keyword>
<dbReference type="EMBL" id="AOIN01000037">
    <property type="protein sequence ID" value="ELZ02277.1"/>
    <property type="molecule type" value="Genomic_DNA"/>
</dbReference>
<name>M0AVC6_9EURY</name>
<dbReference type="Gene3D" id="3.90.320.10">
    <property type="match status" value="1"/>
</dbReference>
<dbReference type="Proteomes" id="UP000011693">
    <property type="component" value="Unassembled WGS sequence"/>
</dbReference>
<evidence type="ECO:0000313" key="2">
    <source>
        <dbReference type="Proteomes" id="UP000011693"/>
    </source>
</evidence>
<accession>M0AVC6</accession>
<comment type="caution">
    <text evidence="1">The sequence shown here is derived from an EMBL/GenBank/DDBJ whole genome shotgun (WGS) entry which is preliminary data.</text>
</comment>
<sequence length="229" mass="26193">MSHPHVTFSDLRTAAYCPRKCYYQRTRDCDRNPPPDIQAIRALATRYEQLLEAGPGVLESEPIASTPADYRRTLAATRDRLEETENDDWERLCTPHQQNVLLTGRECRGRVHKVLTEPLEPVLVSTGSPPEQGIWEPQTVHAVAAAKALAWEHEKPIERVWLEYPAHGVIRNIRLTTRRKARYRRALRTVRELDGPPARTTNRSKCESCEFAEECGVRTRTLRSLLGFG</sequence>
<evidence type="ECO:0008006" key="3">
    <source>
        <dbReference type="Google" id="ProtNLM"/>
    </source>
</evidence>
<reference evidence="1 2" key="1">
    <citation type="journal article" date="2014" name="PLoS Genet.">
        <title>Phylogenetically driven sequencing of extremely halophilic archaea reveals strategies for static and dynamic osmo-response.</title>
        <authorList>
            <person name="Becker E.A."/>
            <person name="Seitzer P.M."/>
            <person name="Tritt A."/>
            <person name="Larsen D."/>
            <person name="Krusor M."/>
            <person name="Yao A.I."/>
            <person name="Wu D."/>
            <person name="Madern D."/>
            <person name="Eisen J.A."/>
            <person name="Darling A.E."/>
            <person name="Facciotti M.T."/>
        </authorList>
    </citation>
    <scope>NUCLEOTIDE SEQUENCE [LARGE SCALE GENOMIC DNA]</scope>
    <source>
        <strain evidence="1 2">JCM 10990</strain>
    </source>
</reference>
<protein>
    <recommendedName>
        <fullName evidence="3">DUF83 domain-containing protein</fullName>
    </recommendedName>
</protein>
<evidence type="ECO:0000313" key="1">
    <source>
        <dbReference type="EMBL" id="ELZ02277.1"/>
    </source>
</evidence>
<gene>
    <name evidence="1" type="ORF">C482_05346</name>
</gene>
<dbReference type="AlphaFoldDB" id="M0AVC6"/>
<proteinExistence type="predicted"/>
<dbReference type="PATRIC" id="fig|1227492.4.peg.1033"/>
<dbReference type="RefSeq" id="WP_006166437.1">
    <property type="nucleotide sequence ID" value="NZ_AOIN01000037.1"/>
</dbReference>
<dbReference type="STRING" id="1227492.C482_05346"/>
<dbReference type="OrthoDB" id="26676at2157"/>
<organism evidence="1 2">
    <name type="scientific">Natrialba chahannaoensis JCM 10990</name>
    <dbReference type="NCBI Taxonomy" id="1227492"/>
    <lineage>
        <taxon>Archaea</taxon>
        <taxon>Methanobacteriati</taxon>
        <taxon>Methanobacteriota</taxon>
        <taxon>Stenosarchaea group</taxon>
        <taxon>Halobacteria</taxon>
        <taxon>Halobacteriales</taxon>
        <taxon>Natrialbaceae</taxon>
        <taxon>Natrialba</taxon>
    </lineage>
</organism>